<evidence type="ECO:0000313" key="3">
    <source>
        <dbReference type="Proteomes" id="UP001443914"/>
    </source>
</evidence>
<keyword evidence="1" id="KW-0175">Coiled coil</keyword>
<name>A0AAW1GPE0_SAPOF</name>
<reference evidence="2" key="1">
    <citation type="submission" date="2024-03" db="EMBL/GenBank/DDBJ databases">
        <title>WGS assembly of Saponaria officinalis var. Norfolk2.</title>
        <authorList>
            <person name="Jenkins J."/>
            <person name="Shu S."/>
            <person name="Grimwood J."/>
            <person name="Barry K."/>
            <person name="Goodstein D."/>
            <person name="Schmutz J."/>
            <person name="Leebens-Mack J."/>
            <person name="Osbourn A."/>
        </authorList>
    </citation>
    <scope>NUCLEOTIDE SEQUENCE [LARGE SCALE GENOMIC DNA]</scope>
    <source>
        <strain evidence="2">JIC</strain>
    </source>
</reference>
<comment type="caution">
    <text evidence="2">The sequence shown here is derived from an EMBL/GenBank/DDBJ whole genome shotgun (WGS) entry which is preliminary data.</text>
</comment>
<evidence type="ECO:0000256" key="1">
    <source>
        <dbReference type="SAM" id="Coils"/>
    </source>
</evidence>
<protein>
    <submittedName>
        <fullName evidence="2">Uncharacterized protein</fullName>
    </submittedName>
</protein>
<sequence length="277" mass="32146">MAPFVIDRSKDDHYVGCLAGNRSVIPPTASFLNSVVVYKLLKKFEIMVFLNDWLTVTTIDSSSTTGPDSLVVNGFPADLRALSQDLSKHHMRVNWLGYCFQEPPLNTGRSNPKDSVNQFKRMNDMLNWFDYGVRVNPQTAIHPSKRWNRVDIIKGAQVLFCLTAEEDLKECREEKKIIEERVRILEITKRILEDRIIEITNEKTDVETRIKVVVIENRNLIEKNNQLEGENKRLKDEVARLRQSCNTRPAYIPCPPPMPTFVCYPQFNPCNRFMRRC</sequence>
<evidence type="ECO:0000313" key="2">
    <source>
        <dbReference type="EMBL" id="KAK9666350.1"/>
    </source>
</evidence>
<dbReference type="Proteomes" id="UP001443914">
    <property type="component" value="Unassembled WGS sequence"/>
</dbReference>
<organism evidence="2 3">
    <name type="scientific">Saponaria officinalis</name>
    <name type="common">Common soapwort</name>
    <name type="synonym">Lychnis saponaria</name>
    <dbReference type="NCBI Taxonomy" id="3572"/>
    <lineage>
        <taxon>Eukaryota</taxon>
        <taxon>Viridiplantae</taxon>
        <taxon>Streptophyta</taxon>
        <taxon>Embryophyta</taxon>
        <taxon>Tracheophyta</taxon>
        <taxon>Spermatophyta</taxon>
        <taxon>Magnoliopsida</taxon>
        <taxon>eudicotyledons</taxon>
        <taxon>Gunneridae</taxon>
        <taxon>Pentapetalae</taxon>
        <taxon>Caryophyllales</taxon>
        <taxon>Caryophyllaceae</taxon>
        <taxon>Caryophylleae</taxon>
        <taxon>Saponaria</taxon>
    </lineage>
</organism>
<feature type="coiled-coil region" evidence="1">
    <location>
        <begin position="161"/>
        <end position="244"/>
    </location>
</feature>
<accession>A0AAW1GPE0</accession>
<keyword evidence="3" id="KW-1185">Reference proteome</keyword>
<dbReference type="AlphaFoldDB" id="A0AAW1GPE0"/>
<gene>
    <name evidence="2" type="ORF">RND81_14G178900</name>
</gene>
<proteinExistence type="predicted"/>
<dbReference type="EMBL" id="JBDFQZ010000014">
    <property type="protein sequence ID" value="KAK9666350.1"/>
    <property type="molecule type" value="Genomic_DNA"/>
</dbReference>